<dbReference type="PRINTS" id="PR00370">
    <property type="entry name" value="FMOXYGENASE"/>
</dbReference>
<reference evidence="7" key="1">
    <citation type="submission" date="2015-06" db="UniProtKB">
        <authorList>
            <consortium name="EnsemblPlants"/>
        </authorList>
    </citation>
    <scope>IDENTIFICATION</scope>
</reference>
<evidence type="ECO:0000256" key="6">
    <source>
        <dbReference type="RuleBase" id="RU361177"/>
    </source>
</evidence>
<comment type="similarity">
    <text evidence="1 6">Belongs to the FMO family.</text>
</comment>
<dbReference type="AlphaFoldDB" id="M8AQX8"/>
<evidence type="ECO:0000256" key="3">
    <source>
        <dbReference type="ARBA" id="ARBA00022827"/>
    </source>
</evidence>
<evidence type="ECO:0000313" key="7">
    <source>
        <dbReference type="EnsemblPlants" id="EMT06946"/>
    </source>
</evidence>
<dbReference type="InterPro" id="IPR050346">
    <property type="entry name" value="FMO-like"/>
</dbReference>
<dbReference type="InterPro" id="IPR000960">
    <property type="entry name" value="Flavin_mOase"/>
</dbReference>
<evidence type="ECO:0000256" key="1">
    <source>
        <dbReference type="ARBA" id="ARBA00009183"/>
    </source>
</evidence>
<dbReference type="GO" id="GO:0050660">
    <property type="term" value="F:flavin adenine dinucleotide binding"/>
    <property type="evidence" value="ECO:0007669"/>
    <property type="project" value="InterPro"/>
</dbReference>
<keyword evidence="6" id="KW-0503">Monooxygenase</keyword>
<dbReference type="PANTHER" id="PTHR23023">
    <property type="entry name" value="DIMETHYLANILINE MONOOXYGENASE"/>
    <property type="match status" value="1"/>
</dbReference>
<evidence type="ECO:0000256" key="2">
    <source>
        <dbReference type="ARBA" id="ARBA00022630"/>
    </source>
</evidence>
<comment type="cofactor">
    <cofactor evidence="6">
        <name>FAD</name>
        <dbReference type="ChEBI" id="CHEBI:57692"/>
    </cofactor>
</comment>
<protein>
    <recommendedName>
        <fullName evidence="6">Flavin-containing monooxygenase</fullName>
        <ecNumber evidence="6">1.-.-.-</ecNumber>
    </recommendedName>
</protein>
<dbReference type="Pfam" id="PF13450">
    <property type="entry name" value="NAD_binding_8"/>
    <property type="match status" value="1"/>
</dbReference>
<keyword evidence="3 6" id="KW-0274">FAD</keyword>
<keyword evidence="2 6" id="KW-0285">Flavoprotein</keyword>
<sequence length="528" mass="57118">MSHSGASSLSGGTNPFAVVASAVMHPTISSIKLISIISHAHVILNFKEANILIWQTHLNITFHNLGLTNHTNGLVDAQVLSLAKPSVNESHHPSTGMAAGDGEPVLQSKSVCVVGGGMAGLAAARELRREGHAVAVMEQSSDVGGQWLYDPRTDVEDPLGAAVPVRVPSSIYACLRLISPREAIGFSDFQFLPSQGAGRDPRRFPGHREMHCYLQDFCDAFGLMDAVRLNTRVLRVALTAMSTSKATRRWAVRTPEPCGGEGVVGVGGGDSGKDIALDLCHVAREVHLAASSEDATPAILRMLANHGDVLRLHPRIRQLHADGRVEFADGSSVVADTVIYCTGYAYSFPFLDTGGAVTVSDDGYVVGPLFEHVFPPSLAPSLSFVGVPRKIPIPWFLEVQARWVAQVLSGRRELPPEEEMLRSVEEHLRAREAAGVPRKLTHNIGSIEPHTIFEFGEKYCDFTPLEEWKKELMVSSVVSMMDDVETFRDLSNDSENVQKGLQEWRLGAAAQGQAKPITTPVDAEGDGF</sequence>
<dbReference type="SUPFAM" id="SSF51905">
    <property type="entry name" value="FAD/NAD(P)-binding domain"/>
    <property type="match status" value="1"/>
</dbReference>
<keyword evidence="4" id="KW-0521">NADP</keyword>
<dbReference type="Pfam" id="PF00743">
    <property type="entry name" value="FMO-like"/>
    <property type="match status" value="1"/>
</dbReference>
<dbReference type="EC" id="1.-.-.-" evidence="6"/>
<evidence type="ECO:0000256" key="4">
    <source>
        <dbReference type="ARBA" id="ARBA00022857"/>
    </source>
</evidence>
<dbReference type="InterPro" id="IPR020946">
    <property type="entry name" value="Flavin_mOase-like"/>
</dbReference>
<dbReference type="GO" id="GO:0004499">
    <property type="term" value="F:N,N-dimethylaniline monooxygenase activity"/>
    <property type="evidence" value="ECO:0007669"/>
    <property type="project" value="InterPro"/>
</dbReference>
<organism evidence="7">
    <name type="scientific">Aegilops tauschii</name>
    <name type="common">Tausch's goatgrass</name>
    <name type="synonym">Aegilops squarrosa</name>
    <dbReference type="NCBI Taxonomy" id="37682"/>
    <lineage>
        <taxon>Eukaryota</taxon>
        <taxon>Viridiplantae</taxon>
        <taxon>Streptophyta</taxon>
        <taxon>Embryophyta</taxon>
        <taxon>Tracheophyta</taxon>
        <taxon>Spermatophyta</taxon>
        <taxon>Magnoliopsida</taxon>
        <taxon>Liliopsida</taxon>
        <taxon>Poales</taxon>
        <taxon>Poaceae</taxon>
        <taxon>BOP clade</taxon>
        <taxon>Pooideae</taxon>
        <taxon>Triticodae</taxon>
        <taxon>Triticeae</taxon>
        <taxon>Triticinae</taxon>
        <taxon>Aegilops</taxon>
    </lineage>
</organism>
<accession>M8AQX8</accession>
<proteinExistence type="inferred from homology"/>
<keyword evidence="5 6" id="KW-0560">Oxidoreductase</keyword>
<evidence type="ECO:0000256" key="5">
    <source>
        <dbReference type="ARBA" id="ARBA00023002"/>
    </source>
</evidence>
<dbReference type="Gene3D" id="3.50.50.60">
    <property type="entry name" value="FAD/NAD(P)-binding domain"/>
    <property type="match status" value="2"/>
</dbReference>
<dbReference type="GO" id="GO:0050661">
    <property type="term" value="F:NADP binding"/>
    <property type="evidence" value="ECO:0007669"/>
    <property type="project" value="InterPro"/>
</dbReference>
<name>M8AQX8_AEGTA</name>
<dbReference type="EnsemblPlants" id="EMT06946">
    <property type="protein sequence ID" value="EMT06946"/>
    <property type="gene ID" value="F775_13806"/>
</dbReference>
<dbReference type="InterPro" id="IPR036188">
    <property type="entry name" value="FAD/NAD-bd_sf"/>
</dbReference>